<dbReference type="GO" id="GO:0033281">
    <property type="term" value="C:TAT protein transport complex"/>
    <property type="evidence" value="ECO:0007669"/>
    <property type="project" value="UniProtKB-UniRule"/>
</dbReference>
<protein>
    <recommendedName>
        <fullName evidence="5">Sec-independent protein translocase protein TatC</fullName>
    </recommendedName>
</protein>
<dbReference type="EMBL" id="NXLW01000002">
    <property type="protein sequence ID" value="RDU73329.1"/>
    <property type="molecule type" value="Genomic_DNA"/>
</dbReference>
<evidence type="ECO:0000256" key="4">
    <source>
        <dbReference type="ARBA" id="ARBA00023136"/>
    </source>
</evidence>
<organism evidence="7 8">
    <name type="scientific">Helicobacter aurati</name>
    <dbReference type="NCBI Taxonomy" id="137778"/>
    <lineage>
        <taxon>Bacteria</taxon>
        <taxon>Pseudomonadati</taxon>
        <taxon>Campylobacterota</taxon>
        <taxon>Epsilonproteobacteria</taxon>
        <taxon>Campylobacterales</taxon>
        <taxon>Helicobacteraceae</taxon>
        <taxon>Helicobacter</taxon>
    </lineage>
</organism>
<keyword evidence="5" id="KW-0813">Transport</keyword>
<feature type="transmembrane region" description="Helical" evidence="5">
    <location>
        <begin position="210"/>
        <end position="230"/>
    </location>
</feature>
<feature type="transmembrane region" description="Helical" evidence="5">
    <location>
        <begin position="16"/>
        <end position="34"/>
    </location>
</feature>
<dbReference type="Pfam" id="PF00902">
    <property type="entry name" value="TatC"/>
    <property type="match status" value="1"/>
</dbReference>
<keyword evidence="5" id="KW-0653">Protein transport</keyword>
<keyword evidence="5" id="KW-1003">Cell membrane</keyword>
<accession>A0A3D8J767</accession>
<dbReference type="PROSITE" id="PS01218">
    <property type="entry name" value="TATC"/>
    <property type="match status" value="1"/>
</dbReference>
<dbReference type="InterPro" id="IPR002033">
    <property type="entry name" value="TatC"/>
</dbReference>
<comment type="similarity">
    <text evidence="5">Belongs to the TatC family.</text>
</comment>
<keyword evidence="8" id="KW-1185">Reference proteome</keyword>
<proteinExistence type="inferred from homology"/>
<comment type="subunit">
    <text evidence="5">Forms a complex with TatA.</text>
</comment>
<dbReference type="PRINTS" id="PR01840">
    <property type="entry name" value="TATCFAMILY"/>
</dbReference>
<sequence>MLEELRPHIQDLRKRLIISLLSLIVSFVVAFSFHETIATWMKIPLENAFVNSGGKIIQTAPAEYLFVAIKISFFAAFIVSIPIIFWQLWLFVAPGLYKHEKKLILPFVFFTSLMFAAGLCFCYFVVFPFLIKYVIAFGSDVVEANITINEYLVFFVRIMLVFGFIFELPVVAYFFGKIGLITDETLKKYFRYAVVIIFIIAAIVTPPDVVSQLLLAIPMVILYGFAYLILKFVNPASKSSIDTEHFAEETSETSTRNDSESSDLKTSF</sequence>
<dbReference type="PANTHER" id="PTHR30371:SF0">
    <property type="entry name" value="SEC-INDEPENDENT PROTEIN TRANSLOCASE PROTEIN TATC, CHLOROPLASTIC-RELATED"/>
    <property type="match status" value="1"/>
</dbReference>
<evidence type="ECO:0000256" key="6">
    <source>
        <dbReference type="SAM" id="MobiDB-lite"/>
    </source>
</evidence>
<keyword evidence="2 5" id="KW-0812">Transmembrane</keyword>
<evidence type="ECO:0000313" key="8">
    <source>
        <dbReference type="Proteomes" id="UP000256424"/>
    </source>
</evidence>
<reference evidence="7 8" key="1">
    <citation type="submission" date="2018-04" db="EMBL/GenBank/DDBJ databases">
        <title>Novel Campyloabacter and Helicobacter Species and Strains.</title>
        <authorList>
            <person name="Mannion A.J."/>
            <person name="Shen Z."/>
            <person name="Fox J.G."/>
        </authorList>
    </citation>
    <scope>NUCLEOTIDE SEQUENCE [LARGE SCALE GENOMIC DNA]</scope>
    <source>
        <strain evidence="7 8">MIT 97-5075</strain>
    </source>
</reference>
<keyword evidence="5" id="KW-0811">Translocation</keyword>
<name>A0A3D8J767_9HELI</name>
<comment type="caution">
    <text evidence="7">The sequence shown here is derived from an EMBL/GenBank/DDBJ whole genome shotgun (WGS) entry which is preliminary data.</text>
</comment>
<dbReference type="PANTHER" id="PTHR30371">
    <property type="entry name" value="SEC-INDEPENDENT PROTEIN TRANSLOCASE PROTEIN TATC"/>
    <property type="match status" value="1"/>
</dbReference>
<dbReference type="InterPro" id="IPR019820">
    <property type="entry name" value="Sec-indep_translocase_CS"/>
</dbReference>
<feature type="transmembrane region" description="Helical" evidence="5">
    <location>
        <begin position="71"/>
        <end position="92"/>
    </location>
</feature>
<dbReference type="GO" id="GO:0065002">
    <property type="term" value="P:intracellular protein transmembrane transport"/>
    <property type="evidence" value="ECO:0007669"/>
    <property type="project" value="TreeGrafter"/>
</dbReference>
<keyword evidence="4 5" id="KW-0472">Membrane</keyword>
<feature type="compositionally biased region" description="Basic and acidic residues" evidence="6">
    <location>
        <begin position="255"/>
        <end position="268"/>
    </location>
</feature>
<dbReference type="HAMAP" id="MF_00902">
    <property type="entry name" value="TatC"/>
    <property type="match status" value="1"/>
</dbReference>
<comment type="function">
    <text evidence="5">Part of the twin-arginine translocation (Tat) system that transports large folded proteins containing a characteristic twin-arginine motif in their signal peptide across membranes.</text>
</comment>
<evidence type="ECO:0000256" key="3">
    <source>
        <dbReference type="ARBA" id="ARBA00022989"/>
    </source>
</evidence>
<keyword evidence="3 5" id="KW-1133">Transmembrane helix</keyword>
<dbReference type="RefSeq" id="WP_104762943.1">
    <property type="nucleotide sequence ID" value="NZ_FZPM01000012.1"/>
</dbReference>
<gene>
    <name evidence="5 7" type="primary">tatC</name>
    <name evidence="7" type="ORF">CQA66_01275</name>
</gene>
<evidence type="ECO:0000256" key="5">
    <source>
        <dbReference type="HAMAP-Rule" id="MF_00902"/>
    </source>
</evidence>
<dbReference type="GO" id="GO:0043953">
    <property type="term" value="P:protein transport by the Tat complex"/>
    <property type="evidence" value="ECO:0007669"/>
    <property type="project" value="UniProtKB-UniRule"/>
</dbReference>
<feature type="transmembrane region" description="Helical" evidence="5">
    <location>
        <begin position="104"/>
        <end position="131"/>
    </location>
</feature>
<dbReference type="OrthoDB" id="9777044at2"/>
<evidence type="ECO:0000256" key="1">
    <source>
        <dbReference type="ARBA" id="ARBA00004141"/>
    </source>
</evidence>
<dbReference type="Proteomes" id="UP000256424">
    <property type="component" value="Unassembled WGS sequence"/>
</dbReference>
<feature type="region of interest" description="Disordered" evidence="6">
    <location>
        <begin position="247"/>
        <end position="268"/>
    </location>
</feature>
<dbReference type="AlphaFoldDB" id="A0A3D8J767"/>
<feature type="transmembrane region" description="Helical" evidence="5">
    <location>
        <begin position="151"/>
        <end position="176"/>
    </location>
</feature>
<evidence type="ECO:0000313" key="7">
    <source>
        <dbReference type="EMBL" id="RDU73329.1"/>
    </source>
</evidence>
<dbReference type="NCBIfam" id="TIGR00945">
    <property type="entry name" value="tatC"/>
    <property type="match status" value="1"/>
</dbReference>
<dbReference type="GO" id="GO:0009977">
    <property type="term" value="F:proton motive force dependent protein transmembrane transporter activity"/>
    <property type="evidence" value="ECO:0007669"/>
    <property type="project" value="TreeGrafter"/>
</dbReference>
<comment type="subcellular location">
    <subcellularLocation>
        <location evidence="5">Cell membrane</location>
        <topology evidence="5">Multi-pass membrane protein</topology>
    </subcellularLocation>
    <subcellularLocation>
        <location evidence="1">Membrane</location>
        <topology evidence="1">Multi-pass membrane protein</topology>
    </subcellularLocation>
</comment>
<feature type="transmembrane region" description="Helical" evidence="5">
    <location>
        <begin position="188"/>
        <end position="204"/>
    </location>
</feature>
<evidence type="ECO:0000256" key="2">
    <source>
        <dbReference type="ARBA" id="ARBA00022692"/>
    </source>
</evidence>